<feature type="non-terminal residue" evidence="1">
    <location>
        <position position="42"/>
    </location>
</feature>
<sequence>CGDDFHWCVMTNATLTLFPDIWTSRPGLDNSNATLSLTVLQR</sequence>
<organism evidence="1">
    <name type="scientific">Nothobranchius rachovii</name>
    <name type="common">bluefin notho</name>
    <dbReference type="NCBI Taxonomy" id="451742"/>
    <lineage>
        <taxon>Eukaryota</taxon>
        <taxon>Metazoa</taxon>
        <taxon>Chordata</taxon>
        <taxon>Craniata</taxon>
        <taxon>Vertebrata</taxon>
        <taxon>Euteleostomi</taxon>
        <taxon>Actinopterygii</taxon>
        <taxon>Neopterygii</taxon>
        <taxon>Teleostei</taxon>
        <taxon>Neoteleostei</taxon>
        <taxon>Acanthomorphata</taxon>
        <taxon>Ovalentaria</taxon>
        <taxon>Atherinomorphae</taxon>
        <taxon>Cyprinodontiformes</taxon>
        <taxon>Nothobranchiidae</taxon>
        <taxon>Nothobranchius</taxon>
    </lineage>
</organism>
<reference evidence="1" key="1">
    <citation type="submission" date="2016-05" db="EMBL/GenBank/DDBJ databases">
        <authorList>
            <person name="Lavstsen T."/>
            <person name="Jespersen J.S."/>
        </authorList>
    </citation>
    <scope>NUCLEOTIDE SEQUENCE</scope>
    <source>
        <tissue evidence="1">Brain</tissue>
    </source>
</reference>
<gene>
    <name evidence="1" type="primary">Nfu_g_1_024454</name>
</gene>
<name>A0A1A8N5H3_9TELE</name>
<dbReference type="EMBL" id="HAEH01000163">
    <property type="protein sequence ID" value="SBR64335.1"/>
    <property type="molecule type" value="Transcribed_RNA"/>
</dbReference>
<feature type="non-terminal residue" evidence="1">
    <location>
        <position position="1"/>
    </location>
</feature>
<evidence type="ECO:0000313" key="1">
    <source>
        <dbReference type="EMBL" id="SBR64335.1"/>
    </source>
</evidence>
<proteinExistence type="predicted"/>
<reference evidence="1" key="2">
    <citation type="submission" date="2016-06" db="EMBL/GenBank/DDBJ databases">
        <title>The genome of a short-lived fish provides insights into sex chromosome evolution and the genetic control of aging.</title>
        <authorList>
            <person name="Reichwald K."/>
            <person name="Felder M."/>
            <person name="Petzold A."/>
            <person name="Koch P."/>
            <person name="Groth M."/>
            <person name="Platzer M."/>
        </authorList>
    </citation>
    <scope>NUCLEOTIDE SEQUENCE</scope>
    <source>
        <tissue evidence="1">Brain</tissue>
    </source>
</reference>
<protein>
    <submittedName>
        <fullName evidence="1">Uncharacterized protein</fullName>
    </submittedName>
</protein>
<accession>A0A1A8N5H3</accession>
<dbReference type="AlphaFoldDB" id="A0A1A8N5H3"/>